<dbReference type="PANTHER" id="PTHR37423:SF2">
    <property type="entry name" value="MEMBRANE-BOUND LYTIC MUREIN TRANSGLYCOSYLASE C"/>
    <property type="match status" value="1"/>
</dbReference>
<evidence type="ECO:0000256" key="1">
    <source>
        <dbReference type="ARBA" id="ARBA00007734"/>
    </source>
</evidence>
<reference evidence="3 4" key="1">
    <citation type="submission" date="2017-02" db="EMBL/GenBank/DDBJ databases">
        <title>Pseudoalteromonas ulvae TC14 Genome.</title>
        <authorList>
            <person name="Molmeret M."/>
        </authorList>
    </citation>
    <scope>NUCLEOTIDE SEQUENCE [LARGE SCALE GENOMIC DNA]</scope>
    <source>
        <strain evidence="3">TC14</strain>
    </source>
</reference>
<dbReference type="PANTHER" id="PTHR37423">
    <property type="entry name" value="SOLUBLE LYTIC MUREIN TRANSGLYCOSYLASE-RELATED"/>
    <property type="match status" value="1"/>
</dbReference>
<dbReference type="Gene3D" id="1.10.530.10">
    <property type="match status" value="1"/>
</dbReference>
<dbReference type="SUPFAM" id="SSF53955">
    <property type="entry name" value="Lysozyme-like"/>
    <property type="match status" value="1"/>
</dbReference>
<dbReference type="GO" id="GO:0016020">
    <property type="term" value="C:membrane"/>
    <property type="evidence" value="ECO:0007669"/>
    <property type="project" value="InterPro"/>
</dbReference>
<dbReference type="OrthoDB" id="92254at2"/>
<dbReference type="InterPro" id="IPR023346">
    <property type="entry name" value="Lysozyme-like_dom_sf"/>
</dbReference>
<evidence type="ECO:0000313" key="3">
    <source>
        <dbReference type="EMBL" id="OUL56422.1"/>
    </source>
</evidence>
<protein>
    <submittedName>
        <fullName evidence="3">Lytic transglycosylase</fullName>
    </submittedName>
</protein>
<comment type="similarity">
    <text evidence="1">Belongs to the transglycosylase Slt family.</text>
</comment>
<feature type="domain" description="Transglycosylase SLT" evidence="2">
    <location>
        <begin position="78"/>
        <end position="184"/>
    </location>
</feature>
<dbReference type="AlphaFoldDB" id="A0A244CLF4"/>
<dbReference type="EMBL" id="MWPV01000006">
    <property type="protein sequence ID" value="OUL56422.1"/>
    <property type="molecule type" value="Genomic_DNA"/>
</dbReference>
<proteinExistence type="inferred from homology"/>
<dbReference type="Proteomes" id="UP000194841">
    <property type="component" value="Unassembled WGS sequence"/>
</dbReference>
<dbReference type="GO" id="GO:0008933">
    <property type="term" value="F:peptidoglycan lytic transglycosylase activity"/>
    <property type="evidence" value="ECO:0007669"/>
    <property type="project" value="InterPro"/>
</dbReference>
<dbReference type="CDD" id="cd00254">
    <property type="entry name" value="LT-like"/>
    <property type="match status" value="1"/>
</dbReference>
<evidence type="ECO:0000259" key="2">
    <source>
        <dbReference type="Pfam" id="PF01464"/>
    </source>
</evidence>
<accession>A0A244CLF4</accession>
<sequence length="207" mass="23404">MSRIPFVLILLFSNQCYSHAKQVVYQYIQSDGTVAFTDQQPLKQNYNILAYECFACDLNSQVDWYHTQLFNVEYQQEIHQASLEHQVPAALIRAMIHAESAFDADAISKKGAIGLMQLMPETARYLGITNPSLARENIKGGVKYLAQLLDTFQGNIKLAAAAYNAGPSAVKKYQGIPPFEETKAYVKRVSILHKRYQQATRIHRKSS</sequence>
<name>A0A244CLF4_PSEDV</name>
<comment type="caution">
    <text evidence="3">The sequence shown here is derived from an EMBL/GenBank/DDBJ whole genome shotgun (WGS) entry which is preliminary data.</text>
</comment>
<dbReference type="PROSITE" id="PS00922">
    <property type="entry name" value="TRANSGLYCOSYLASE"/>
    <property type="match status" value="1"/>
</dbReference>
<keyword evidence="4" id="KW-1185">Reference proteome</keyword>
<organism evidence="3 4">
    <name type="scientific">Pseudoalteromonas ulvae</name>
    <dbReference type="NCBI Taxonomy" id="107327"/>
    <lineage>
        <taxon>Bacteria</taxon>
        <taxon>Pseudomonadati</taxon>
        <taxon>Pseudomonadota</taxon>
        <taxon>Gammaproteobacteria</taxon>
        <taxon>Alteromonadales</taxon>
        <taxon>Pseudoalteromonadaceae</taxon>
        <taxon>Pseudoalteromonas</taxon>
    </lineage>
</organism>
<dbReference type="InterPro" id="IPR000189">
    <property type="entry name" value="Transglyc_AS"/>
</dbReference>
<evidence type="ECO:0000313" key="4">
    <source>
        <dbReference type="Proteomes" id="UP000194841"/>
    </source>
</evidence>
<dbReference type="RefSeq" id="WP_086745395.1">
    <property type="nucleotide sequence ID" value="NZ_MWPV01000006.1"/>
</dbReference>
<dbReference type="GO" id="GO:0000270">
    <property type="term" value="P:peptidoglycan metabolic process"/>
    <property type="evidence" value="ECO:0007669"/>
    <property type="project" value="InterPro"/>
</dbReference>
<dbReference type="Pfam" id="PF01464">
    <property type="entry name" value="SLT"/>
    <property type="match status" value="1"/>
</dbReference>
<dbReference type="InterPro" id="IPR008258">
    <property type="entry name" value="Transglycosylase_SLT_dom_1"/>
</dbReference>
<gene>
    <name evidence="3" type="ORF">B1199_17280</name>
</gene>